<keyword evidence="2" id="KW-1185">Reference proteome</keyword>
<gene>
    <name evidence="1" type="ORF">ACOLOM_LOCUS3906</name>
</gene>
<dbReference type="Proteomes" id="UP000789525">
    <property type="component" value="Unassembled WGS sequence"/>
</dbReference>
<accession>A0ACA9LJB3</accession>
<reference evidence="1" key="1">
    <citation type="submission" date="2021-06" db="EMBL/GenBank/DDBJ databases">
        <authorList>
            <person name="Kallberg Y."/>
            <person name="Tangrot J."/>
            <person name="Rosling A."/>
        </authorList>
    </citation>
    <scope>NUCLEOTIDE SEQUENCE</scope>
    <source>
        <strain evidence="1">CL356</strain>
    </source>
</reference>
<proteinExistence type="predicted"/>
<protein>
    <submittedName>
        <fullName evidence="1">11219_t:CDS:1</fullName>
    </submittedName>
</protein>
<dbReference type="EMBL" id="CAJVPT010006049">
    <property type="protein sequence ID" value="CAG8526947.1"/>
    <property type="molecule type" value="Genomic_DNA"/>
</dbReference>
<evidence type="ECO:0000313" key="2">
    <source>
        <dbReference type="Proteomes" id="UP000789525"/>
    </source>
</evidence>
<evidence type="ECO:0000313" key="1">
    <source>
        <dbReference type="EMBL" id="CAG8526947.1"/>
    </source>
</evidence>
<organism evidence="1 2">
    <name type="scientific">Acaulospora colombiana</name>
    <dbReference type="NCBI Taxonomy" id="27376"/>
    <lineage>
        <taxon>Eukaryota</taxon>
        <taxon>Fungi</taxon>
        <taxon>Fungi incertae sedis</taxon>
        <taxon>Mucoromycota</taxon>
        <taxon>Glomeromycotina</taxon>
        <taxon>Glomeromycetes</taxon>
        <taxon>Diversisporales</taxon>
        <taxon>Acaulosporaceae</taxon>
        <taxon>Acaulospora</taxon>
    </lineage>
</organism>
<feature type="non-terminal residue" evidence="1">
    <location>
        <position position="1"/>
    </location>
</feature>
<name>A0ACA9LJB3_9GLOM</name>
<sequence length="62" mass="7513">QPRIQISPNSLNRYMHEHNQQIEAIDIPMFPKIMQELTQYITFDQSTEEYIQGIYKTTRRNN</sequence>
<comment type="caution">
    <text evidence="1">The sequence shown here is derived from an EMBL/GenBank/DDBJ whole genome shotgun (WGS) entry which is preliminary data.</text>
</comment>